<gene>
    <name evidence="3" type="ORF">CTHT_0033750</name>
</gene>
<dbReference type="EMBL" id="GL988041">
    <property type="protein sequence ID" value="EGS21516.1"/>
    <property type="molecule type" value="Genomic_DNA"/>
</dbReference>
<dbReference type="InterPro" id="IPR019417">
    <property type="entry name" value="DUF2415"/>
</dbReference>
<feature type="region of interest" description="Disordered" evidence="1">
    <location>
        <begin position="111"/>
        <end position="134"/>
    </location>
</feature>
<name>G0S5V4_CHATD</name>
<evidence type="ECO:0000313" key="3">
    <source>
        <dbReference type="EMBL" id="EGS21516.1"/>
    </source>
</evidence>
<reference evidence="3 4" key="1">
    <citation type="journal article" date="2011" name="Cell">
        <title>Insight into structure and assembly of the nuclear pore complex by utilizing the genome of a eukaryotic thermophile.</title>
        <authorList>
            <person name="Amlacher S."/>
            <person name="Sarges P."/>
            <person name="Flemming D."/>
            <person name="van Noort V."/>
            <person name="Kunze R."/>
            <person name="Devos D.P."/>
            <person name="Arumugam M."/>
            <person name="Bork P."/>
            <person name="Hurt E."/>
        </authorList>
    </citation>
    <scope>NUCLEOTIDE SEQUENCE [LARGE SCALE GENOMIC DNA]</scope>
    <source>
        <strain evidence="4">DSM 1495 / CBS 144.50 / IMI 039719</strain>
    </source>
</reference>
<accession>G0S5V4</accession>
<feature type="compositionally biased region" description="Gly residues" evidence="1">
    <location>
        <begin position="442"/>
        <end position="461"/>
    </location>
</feature>
<sequence>MAVSNDLYTPTESLILAKPRRHFRTGVRWQHWQLRSLIGIDSQNVIYFPVSEQGNIHVQRLNTKTRETETVKRLSFMPRCLVARNGWVCCGGEGGNFASFRVGDGDISDSSSSRSDLSMDVGEPATSSLLQSRSEKSPLARHTVFGKDRVNCITLWFPPKDIDRFEGAYDQEVAVLANNDSTVMVVSLRDQEALDKITYPDFMNRGVISPDGRILIAISDDPNKHGNGALSERSSLKARAKMTDPTIGRGSFAACFSSTGKYLAVGTQYGTISIFNVDALTQVPDVDPLLTYFTTSRPNAQHGAVRDMAFSPGPSDLLAWTEDRGRVGIADIRTGFDSRQILYLDKPSDFEQLPVTDKSTIDPRLLERAERGERGETSTAEHGSESQQNRSSASHDTTARLHSPLSLEDTVILEAFQDARRRQDHSTITNRASIDSSSVSGNSGGGGGSSSGGGGSGGNGSGRRRGPWVMRPMDEDRSTGTRTINEIIDNLRELREREAQERLRARDENAAERRRYATNPFTGATSTATLGATGSGTGRSLLTRLMASASNPASAGGWDVEAALYDPPPTEGSGFQSPPPTNTNNLISPTGLDFRAFANLLAQFYRAAYIMRDWEDPTRRLLNTYNITSHVRPGPYDTAGLSWSENGDTLFVGAENGIFEFRVNLFGRKLSPDIRLA</sequence>
<organism evidence="4">
    <name type="scientific">Chaetomium thermophilum (strain DSM 1495 / CBS 144.50 / IMI 039719)</name>
    <name type="common">Thermochaetoides thermophila</name>
    <dbReference type="NCBI Taxonomy" id="759272"/>
    <lineage>
        <taxon>Eukaryota</taxon>
        <taxon>Fungi</taxon>
        <taxon>Dikarya</taxon>
        <taxon>Ascomycota</taxon>
        <taxon>Pezizomycotina</taxon>
        <taxon>Sordariomycetes</taxon>
        <taxon>Sordariomycetidae</taxon>
        <taxon>Sordariales</taxon>
        <taxon>Chaetomiaceae</taxon>
        <taxon>Thermochaetoides</taxon>
    </lineage>
</organism>
<dbReference type="OMA" id="CCFTVAF"/>
<dbReference type="Gene3D" id="2.130.10.10">
    <property type="entry name" value="YVTN repeat-like/Quinoprotein amine dehydrogenase"/>
    <property type="match status" value="1"/>
</dbReference>
<feature type="region of interest" description="Disordered" evidence="1">
    <location>
        <begin position="421"/>
        <end position="478"/>
    </location>
</feature>
<dbReference type="HOGENOM" id="CLU_012621_1_1_1"/>
<dbReference type="OrthoDB" id="64353at2759"/>
<evidence type="ECO:0000256" key="1">
    <source>
        <dbReference type="SAM" id="MobiDB-lite"/>
    </source>
</evidence>
<evidence type="ECO:0000313" key="4">
    <source>
        <dbReference type="Proteomes" id="UP000008066"/>
    </source>
</evidence>
<dbReference type="InterPro" id="IPR015943">
    <property type="entry name" value="WD40/YVTN_repeat-like_dom_sf"/>
</dbReference>
<dbReference type="Proteomes" id="UP000008066">
    <property type="component" value="Unassembled WGS sequence"/>
</dbReference>
<dbReference type="Pfam" id="PF10313">
    <property type="entry name" value="DUF2415"/>
    <property type="match status" value="1"/>
</dbReference>
<dbReference type="PANTHER" id="PTHR43991">
    <property type="entry name" value="WD REPEAT PROTEIN (AFU_ORTHOLOGUE AFUA_8G05640)-RELATED"/>
    <property type="match status" value="1"/>
</dbReference>
<feature type="domain" description="DUF2415" evidence="2">
    <location>
        <begin position="303"/>
        <end position="342"/>
    </location>
</feature>
<evidence type="ECO:0000259" key="2">
    <source>
        <dbReference type="Pfam" id="PF10313"/>
    </source>
</evidence>
<dbReference type="eggNOG" id="KOG4532">
    <property type="taxonomic scope" value="Eukaryota"/>
</dbReference>
<dbReference type="GeneID" id="18257413"/>
<feature type="compositionally biased region" description="Polar residues" evidence="1">
    <location>
        <begin position="377"/>
        <end position="396"/>
    </location>
</feature>
<feature type="region of interest" description="Disordered" evidence="1">
    <location>
        <begin position="353"/>
        <end position="405"/>
    </location>
</feature>
<proteinExistence type="predicted"/>
<keyword evidence="4" id="KW-1185">Reference proteome</keyword>
<dbReference type="AlphaFoldDB" id="G0S5V4"/>
<dbReference type="STRING" id="759272.G0S5V4"/>
<feature type="compositionally biased region" description="Low complexity" evidence="1">
    <location>
        <begin position="111"/>
        <end position="120"/>
    </location>
</feature>
<dbReference type="PANTHER" id="PTHR43991:SF9">
    <property type="entry name" value="DUF2415 DOMAIN-CONTAINING PROTEIN"/>
    <property type="match status" value="1"/>
</dbReference>
<protein>
    <recommendedName>
        <fullName evidence="2">DUF2415 domain-containing protein</fullName>
    </recommendedName>
</protein>
<feature type="compositionally biased region" description="Basic and acidic residues" evidence="1">
    <location>
        <begin position="359"/>
        <end position="376"/>
    </location>
</feature>
<dbReference type="SUPFAM" id="SSF82171">
    <property type="entry name" value="DPP6 N-terminal domain-like"/>
    <property type="match status" value="1"/>
</dbReference>
<dbReference type="RefSeq" id="XP_006693812.1">
    <property type="nucleotide sequence ID" value="XM_006693749.1"/>
</dbReference>
<feature type="compositionally biased region" description="Polar residues" evidence="1">
    <location>
        <begin position="426"/>
        <end position="435"/>
    </location>
</feature>
<dbReference type="KEGG" id="cthr:CTHT_0033750"/>